<dbReference type="InterPro" id="IPR029052">
    <property type="entry name" value="Metallo-depent_PP-like"/>
</dbReference>
<keyword evidence="3" id="KW-0326">Glycosidase</keyword>
<evidence type="ECO:0000256" key="4">
    <source>
        <dbReference type="SAM" id="SignalP"/>
    </source>
</evidence>
<comment type="similarity">
    <text evidence="1">Belongs to the glycosyl hydrolase 43 family.</text>
</comment>
<dbReference type="InterPro" id="IPR032093">
    <property type="entry name" value="PhoD_N"/>
</dbReference>
<evidence type="ECO:0000256" key="3">
    <source>
        <dbReference type="ARBA" id="ARBA00023295"/>
    </source>
</evidence>
<feature type="signal peptide" evidence="4">
    <location>
        <begin position="1"/>
        <end position="18"/>
    </location>
</feature>
<dbReference type="InterPro" id="IPR006710">
    <property type="entry name" value="Glyco_hydro_43"/>
</dbReference>
<dbReference type="Pfam" id="PF09423">
    <property type="entry name" value="PhoD"/>
    <property type="match status" value="1"/>
</dbReference>
<comment type="caution">
    <text evidence="7">The sequence shown here is derived from an EMBL/GenBank/DDBJ whole genome shotgun (WGS) entry which is preliminary data.</text>
</comment>
<dbReference type="InterPro" id="IPR018946">
    <property type="entry name" value="PhoD-like_MPP"/>
</dbReference>
<feature type="domain" description="PhoD-like phosphatase metallophosphatase" evidence="5">
    <location>
        <begin position="625"/>
        <end position="990"/>
    </location>
</feature>
<dbReference type="GO" id="GO:0005975">
    <property type="term" value="P:carbohydrate metabolic process"/>
    <property type="evidence" value="ECO:0007669"/>
    <property type="project" value="InterPro"/>
</dbReference>
<evidence type="ECO:0000259" key="6">
    <source>
        <dbReference type="Pfam" id="PF16655"/>
    </source>
</evidence>
<organism evidence="7 8">
    <name type="scientific">Meristemomyces frigidus</name>
    <dbReference type="NCBI Taxonomy" id="1508187"/>
    <lineage>
        <taxon>Eukaryota</taxon>
        <taxon>Fungi</taxon>
        <taxon>Dikarya</taxon>
        <taxon>Ascomycota</taxon>
        <taxon>Pezizomycotina</taxon>
        <taxon>Dothideomycetes</taxon>
        <taxon>Dothideomycetidae</taxon>
        <taxon>Mycosphaerellales</taxon>
        <taxon>Teratosphaeriaceae</taxon>
        <taxon>Meristemomyces</taxon>
    </lineage>
</organism>
<reference evidence="7" key="1">
    <citation type="submission" date="2023-08" db="EMBL/GenBank/DDBJ databases">
        <title>Black Yeasts Isolated from many extreme environments.</title>
        <authorList>
            <person name="Coleine C."/>
            <person name="Stajich J.E."/>
            <person name="Selbmann L."/>
        </authorList>
    </citation>
    <scope>NUCLEOTIDE SEQUENCE</scope>
    <source>
        <strain evidence="7">CCFEE 5401</strain>
    </source>
</reference>
<dbReference type="Gene3D" id="2.115.10.20">
    <property type="entry name" value="Glycosyl hydrolase domain, family 43"/>
    <property type="match status" value="1"/>
</dbReference>
<protein>
    <submittedName>
        <fullName evidence="7">Uncharacterized protein</fullName>
    </submittedName>
</protein>
<dbReference type="GO" id="GO:0004553">
    <property type="term" value="F:hydrolase activity, hydrolyzing O-glycosyl compounds"/>
    <property type="evidence" value="ECO:0007669"/>
    <property type="project" value="InterPro"/>
</dbReference>
<dbReference type="PANTHER" id="PTHR43606">
    <property type="entry name" value="PHOSPHATASE, PUTATIVE (AFU_ORTHOLOGUE AFUA_6G08710)-RELATED"/>
    <property type="match status" value="1"/>
</dbReference>
<dbReference type="Pfam" id="PF04616">
    <property type="entry name" value="Glyco_hydro_43"/>
    <property type="match status" value="1"/>
</dbReference>
<evidence type="ECO:0000259" key="5">
    <source>
        <dbReference type="Pfam" id="PF09423"/>
    </source>
</evidence>
<sequence>MLATLLVAGLTAASTALAANATFYPTLNMTDTSGNLIQAHGGAILQSSSNNGSNWYWFGEDKAGETTSGYFQAVNCYKSADFASWDYVGPALSPIAGTNISNNSVVERPKVIYNEKNDEYVMWFHSDNSSYGVAMVGVATSKTIDGQYDWRGSFKPFGNESRDMTIWKDPQTSVAYLIFATNNNKDFEIASLDADYYNVDEALYTFSSVYYEAPGVFKIGGVFYLLFSPQDGWTPTEDGYFTATSMAGPWSKSTLLAEAGSFAYLTQNAYDITINGSQDTMYLYYGDHWSGNELGSSTYSFYPVIYNGSNISLHRTGGWTLDAETGTWSDVPYTEITAADSTTPNATLVPCADGCAGGETANMTSSQTFSFTWSGTAGEKVVGVQYIYNGPKNSFLHVSVAVDGTTAKGEALVETSRGTTVQQETPLLATLKEGSDVVLTLLDYDGDEFLIDGVKDEELNYRSPSENHPGLGISLRKVNKRNTPDKVFTPSQLNFTHGVASGDPYSDSVILWTRAAPMAADVNSNATVSGSVPLYYHGPNVSVSTAPVCVQFKVAKTADFAHVESSGTVYTSSDIDYTVKVEAGDLTAFTRYYYQFNICNSNVTSPLGRTKTVPDVNDYTTKVGLAIYSCSNFPFGFFNAFGNPARKDSVDYVIHLGDYIYEYAGDGDYGYGYAIDRVNSPDHVIYTLNDYRQRLASYRTDLDLLLSHQQFPWIPVWDDHEVADNTYRDGEADVNNTESSFIMDGGVAVDQRKMNAVRAYFEWMPIRQVEMDDNLRIWRSFSIGSLFDLIMLDTRQYDRSITDLYWNTDYIHEISNDAGRTMMGSRQENWFYNQLSSSADRGARWRVIGSQTVFSKVNESVGYGNVDPLDYDAWDGYQANRNRTLNHLMSNNIGKNIVISGDSHASWVSDLVWLDHANYSSSTGACGLGVEFAGSAVSSPCPYGQNITLAHANNYSDWLEAANPELHWNDLYYRGYFELQIGYDEVNASFFGTPTIINRNPHEISLANFTVKSGENRLQRPVAGGIAESGSLKGGVVKQTNITNNTMTGQYLITMDNQEDD</sequence>
<feature type="chain" id="PRO_5042999163" evidence="4">
    <location>
        <begin position="19"/>
        <end position="1061"/>
    </location>
</feature>
<evidence type="ECO:0000313" key="7">
    <source>
        <dbReference type="EMBL" id="KAK5116454.1"/>
    </source>
</evidence>
<proteinExistence type="inferred from homology"/>
<dbReference type="InterPro" id="IPR038607">
    <property type="entry name" value="PhoD-like_sf"/>
</dbReference>
<gene>
    <name evidence="7" type="ORF">LTR62_008002</name>
</gene>
<dbReference type="Proteomes" id="UP001310890">
    <property type="component" value="Unassembled WGS sequence"/>
</dbReference>
<dbReference type="SUPFAM" id="SSF75005">
    <property type="entry name" value="Arabinanase/levansucrase/invertase"/>
    <property type="match status" value="1"/>
</dbReference>
<dbReference type="Pfam" id="PF16655">
    <property type="entry name" value="PhoD_N"/>
    <property type="match status" value="1"/>
</dbReference>
<dbReference type="InterPro" id="IPR052900">
    <property type="entry name" value="Phospholipid_Metab_Enz"/>
</dbReference>
<keyword evidence="2" id="KW-0378">Hydrolase</keyword>
<name>A0AAN7TGY9_9PEZI</name>
<dbReference type="EMBL" id="JAVRRL010000008">
    <property type="protein sequence ID" value="KAK5116454.1"/>
    <property type="molecule type" value="Genomic_DNA"/>
</dbReference>
<evidence type="ECO:0000256" key="1">
    <source>
        <dbReference type="ARBA" id="ARBA00009865"/>
    </source>
</evidence>
<keyword evidence="4" id="KW-0732">Signal</keyword>
<dbReference type="CDD" id="cd18821">
    <property type="entry name" value="GH43_Pc3Gal43A-like"/>
    <property type="match status" value="1"/>
</dbReference>
<dbReference type="Gene3D" id="3.60.21.70">
    <property type="entry name" value="PhoD-like phosphatase"/>
    <property type="match status" value="1"/>
</dbReference>
<dbReference type="Gene3D" id="2.60.40.380">
    <property type="entry name" value="Purple acid phosphatase-like, N-terminal"/>
    <property type="match status" value="1"/>
</dbReference>
<evidence type="ECO:0000256" key="2">
    <source>
        <dbReference type="ARBA" id="ARBA00022801"/>
    </source>
</evidence>
<dbReference type="SUPFAM" id="SSF56300">
    <property type="entry name" value="Metallo-dependent phosphatases"/>
    <property type="match status" value="1"/>
</dbReference>
<accession>A0AAN7TGY9</accession>
<evidence type="ECO:0000313" key="8">
    <source>
        <dbReference type="Proteomes" id="UP001310890"/>
    </source>
</evidence>
<dbReference type="CDD" id="cd07389">
    <property type="entry name" value="MPP_PhoD"/>
    <property type="match status" value="1"/>
</dbReference>
<dbReference type="InterPro" id="IPR023296">
    <property type="entry name" value="Glyco_hydro_beta-prop_sf"/>
</dbReference>
<dbReference type="AlphaFoldDB" id="A0AAN7TGY9"/>
<dbReference type="PANTHER" id="PTHR43606:SF7">
    <property type="entry name" value="PHOSPHATASE, PUTATIVE (AFU_ORTHOLOGUE AFUA_6G08710)-RELATED"/>
    <property type="match status" value="1"/>
</dbReference>
<feature type="domain" description="Phospholipase D N-terminal" evidence="6">
    <location>
        <begin position="497"/>
        <end position="612"/>
    </location>
</feature>